<keyword evidence="3" id="KW-1003">Cell membrane</keyword>
<dbReference type="InterPro" id="IPR049278">
    <property type="entry name" value="MS_channel_C"/>
</dbReference>
<dbReference type="InterPro" id="IPR006685">
    <property type="entry name" value="MscS_channel_2nd"/>
</dbReference>
<keyword evidence="7" id="KW-0997">Cell inner membrane</keyword>
<feature type="domain" description="Mechanosensitive ion channel MscS" evidence="9">
    <location>
        <begin position="218"/>
        <end position="284"/>
    </location>
</feature>
<proteinExistence type="inferred from homology"/>
<dbReference type="Pfam" id="PF00924">
    <property type="entry name" value="MS_channel_2nd"/>
    <property type="match status" value="1"/>
</dbReference>
<dbReference type="SUPFAM" id="SSF50182">
    <property type="entry name" value="Sm-like ribonucleoproteins"/>
    <property type="match status" value="1"/>
</dbReference>
<keyword evidence="7" id="KW-0813">Transport</keyword>
<name>A0ABU9CCD8_9BURK</name>
<evidence type="ECO:0000256" key="5">
    <source>
        <dbReference type="ARBA" id="ARBA00022989"/>
    </source>
</evidence>
<evidence type="ECO:0000256" key="2">
    <source>
        <dbReference type="ARBA" id="ARBA00008017"/>
    </source>
</evidence>
<dbReference type="InterPro" id="IPR045275">
    <property type="entry name" value="MscS_archaea/bacteria_type"/>
</dbReference>
<reference evidence="11 12" key="1">
    <citation type="submission" date="2024-04" db="EMBL/GenBank/DDBJ databases">
        <title>Novel species of the genus Ideonella isolated from streams.</title>
        <authorList>
            <person name="Lu H."/>
        </authorList>
    </citation>
    <scope>NUCLEOTIDE SEQUENCE [LARGE SCALE GENOMIC DNA]</scope>
    <source>
        <strain evidence="11 12">LYT19W</strain>
    </source>
</reference>
<evidence type="ECO:0000256" key="1">
    <source>
        <dbReference type="ARBA" id="ARBA00004651"/>
    </source>
</evidence>
<dbReference type="PANTHER" id="PTHR30221">
    <property type="entry name" value="SMALL-CONDUCTANCE MECHANOSENSITIVE CHANNEL"/>
    <property type="match status" value="1"/>
</dbReference>
<feature type="transmembrane region" description="Helical" evidence="7">
    <location>
        <begin position="73"/>
        <end position="95"/>
    </location>
</feature>
<evidence type="ECO:0000313" key="12">
    <source>
        <dbReference type="Proteomes" id="UP001379945"/>
    </source>
</evidence>
<evidence type="ECO:0000256" key="8">
    <source>
        <dbReference type="SAM" id="MobiDB-lite"/>
    </source>
</evidence>
<comment type="caution">
    <text evidence="11">The sequence shown here is derived from an EMBL/GenBank/DDBJ whole genome shotgun (WGS) entry which is preliminary data.</text>
</comment>
<dbReference type="InterPro" id="IPR023408">
    <property type="entry name" value="MscS_beta-dom_sf"/>
</dbReference>
<keyword evidence="6 7" id="KW-0472">Membrane</keyword>
<evidence type="ECO:0000256" key="4">
    <source>
        <dbReference type="ARBA" id="ARBA00022692"/>
    </source>
</evidence>
<protein>
    <recommendedName>
        <fullName evidence="7">Small-conductance mechanosensitive channel</fullName>
    </recommendedName>
</protein>
<comment type="caution">
    <text evidence="7">Lacks conserved residue(s) required for the propagation of feature annotation.</text>
</comment>
<dbReference type="InterPro" id="IPR010920">
    <property type="entry name" value="LSM_dom_sf"/>
</dbReference>
<keyword evidence="5 7" id="KW-1133">Transmembrane helix</keyword>
<sequence>MSTAGNAADIWWVGLAWTAAATVVAALLVRLLWLVQDKAVARLRAWLVLLRRKQGHAAIVSTYVDHANSGVQWVVTALSWGLIVLVIDLWASFVLQQFSWTRSWGLRSFDWLMDVLGQFFSATLGAVPGLLTALLIFGLARLVSQAQCLLLERVERGEVRLGWLDKDTAGPTRRLAQVVVWLFALAMAYPYLPGSNSEAFKGLSVLAGLMLSLGASSVVGQAMSGLSLMYSRALRVGEYVKIGDTEGTVTQVGLFATRVQTGMGEEVILPNSVVFGQPVRNFSRLVEDGQFVLHTAVTIGYSTPWRQVHAMLLEAASRTPGVAAVPAPYVIQSALSDFYVEYRLCAQGNNNAPRRRAEALSALHANVQDVFNENGVQIMSPHYLADPPAPQVVPAGPWAPQRGEALQPPAQRGQRGASVGL</sequence>
<keyword evidence="7" id="KW-0406">Ion transport</keyword>
<dbReference type="PANTHER" id="PTHR30221:SF18">
    <property type="entry name" value="SLL0590 PROTEIN"/>
    <property type="match status" value="1"/>
</dbReference>
<feature type="transmembrane region" description="Helical" evidence="7">
    <location>
        <begin position="204"/>
        <end position="226"/>
    </location>
</feature>
<feature type="transmembrane region" description="Helical" evidence="7">
    <location>
        <begin position="12"/>
        <end position="35"/>
    </location>
</feature>
<comment type="similarity">
    <text evidence="2 7">Belongs to the MscS (TC 1.A.23) family.</text>
</comment>
<feature type="transmembrane region" description="Helical" evidence="7">
    <location>
        <begin position="115"/>
        <end position="143"/>
    </location>
</feature>
<evidence type="ECO:0000259" key="9">
    <source>
        <dbReference type="Pfam" id="PF00924"/>
    </source>
</evidence>
<evidence type="ECO:0000256" key="7">
    <source>
        <dbReference type="RuleBase" id="RU369025"/>
    </source>
</evidence>
<dbReference type="Proteomes" id="UP001379945">
    <property type="component" value="Unassembled WGS sequence"/>
</dbReference>
<evidence type="ECO:0000313" key="11">
    <source>
        <dbReference type="EMBL" id="MEK8047940.1"/>
    </source>
</evidence>
<feature type="transmembrane region" description="Helical" evidence="7">
    <location>
        <begin position="175"/>
        <end position="192"/>
    </location>
</feature>
<organism evidence="11 12">
    <name type="scientific">Ideonella margarita</name>
    <dbReference type="NCBI Taxonomy" id="2984191"/>
    <lineage>
        <taxon>Bacteria</taxon>
        <taxon>Pseudomonadati</taxon>
        <taxon>Pseudomonadota</taxon>
        <taxon>Betaproteobacteria</taxon>
        <taxon>Burkholderiales</taxon>
        <taxon>Sphaerotilaceae</taxon>
        <taxon>Ideonella</taxon>
    </lineage>
</organism>
<comment type="subunit">
    <text evidence="7">Homoheptamer.</text>
</comment>
<accession>A0ABU9CCD8</accession>
<gene>
    <name evidence="11" type="ORF">AACH00_16390</name>
</gene>
<keyword evidence="7" id="KW-0407">Ion channel</keyword>
<evidence type="ECO:0000256" key="3">
    <source>
        <dbReference type="ARBA" id="ARBA00022475"/>
    </source>
</evidence>
<feature type="domain" description="Mechanosensitive ion channel MscS C-terminal" evidence="10">
    <location>
        <begin position="296"/>
        <end position="378"/>
    </location>
</feature>
<dbReference type="InterPro" id="IPR011066">
    <property type="entry name" value="MscS_channel_C_sf"/>
</dbReference>
<dbReference type="Pfam" id="PF21082">
    <property type="entry name" value="MS_channel_3rd"/>
    <property type="match status" value="1"/>
</dbReference>
<comment type="subcellular location">
    <subcellularLocation>
        <location evidence="7">Cell inner membrane</location>
        <topology evidence="7">Multi-pass membrane protein</topology>
    </subcellularLocation>
    <subcellularLocation>
        <location evidence="1">Cell membrane</location>
        <topology evidence="1">Multi-pass membrane protein</topology>
    </subcellularLocation>
</comment>
<dbReference type="RefSeq" id="WP_341400254.1">
    <property type="nucleotide sequence ID" value="NZ_JBBUTI010000012.1"/>
</dbReference>
<dbReference type="EMBL" id="JBBUTI010000012">
    <property type="protein sequence ID" value="MEK8047940.1"/>
    <property type="molecule type" value="Genomic_DNA"/>
</dbReference>
<dbReference type="Gene3D" id="3.30.70.100">
    <property type="match status" value="1"/>
</dbReference>
<keyword evidence="4 7" id="KW-0812">Transmembrane</keyword>
<evidence type="ECO:0000256" key="6">
    <source>
        <dbReference type="ARBA" id="ARBA00023136"/>
    </source>
</evidence>
<comment type="function">
    <text evidence="7">Mechanosensitive channel that participates in the regulation of osmotic pressure changes within the cell, opening in response to stretch forces in the membrane lipid bilayer, without the need for other proteins. Contributes to normal resistance to hypoosmotic shock. Forms an ion channel of 1.0 nanosiemens conductance with a slight preference for anions.</text>
</comment>
<keyword evidence="12" id="KW-1185">Reference proteome</keyword>
<dbReference type="SUPFAM" id="SSF82689">
    <property type="entry name" value="Mechanosensitive channel protein MscS (YggB), C-terminal domain"/>
    <property type="match status" value="1"/>
</dbReference>
<dbReference type="Gene3D" id="2.30.30.60">
    <property type="match status" value="1"/>
</dbReference>
<feature type="region of interest" description="Disordered" evidence="8">
    <location>
        <begin position="391"/>
        <end position="421"/>
    </location>
</feature>
<evidence type="ECO:0000259" key="10">
    <source>
        <dbReference type="Pfam" id="PF21082"/>
    </source>
</evidence>